<keyword evidence="4" id="KW-1003">Cell membrane</keyword>
<evidence type="ECO:0000256" key="5">
    <source>
        <dbReference type="ARBA" id="ARBA00022692"/>
    </source>
</evidence>
<evidence type="ECO:0000256" key="8">
    <source>
        <dbReference type="SAM" id="Phobius"/>
    </source>
</evidence>
<evidence type="ECO:0000256" key="1">
    <source>
        <dbReference type="ARBA" id="ARBA00004651"/>
    </source>
</evidence>
<evidence type="ECO:0000256" key="6">
    <source>
        <dbReference type="ARBA" id="ARBA00022989"/>
    </source>
</evidence>
<evidence type="ECO:0000313" key="9">
    <source>
        <dbReference type="EMBL" id="MFB9645192.1"/>
    </source>
</evidence>
<gene>
    <name evidence="9" type="ORF">ACFFPJ_05215</name>
</gene>
<evidence type="ECO:0000256" key="3">
    <source>
        <dbReference type="ARBA" id="ARBA00022448"/>
    </source>
</evidence>
<evidence type="ECO:0000256" key="7">
    <source>
        <dbReference type="ARBA" id="ARBA00023136"/>
    </source>
</evidence>
<dbReference type="EMBL" id="JBHMBE010000002">
    <property type="protein sequence ID" value="MFB9645192.1"/>
    <property type="molecule type" value="Genomic_DNA"/>
</dbReference>
<sequence length="334" mass="34765">MAAIVLGIAIGSLALILVCVVLAIFIALGLNPVVLALERRGIPRGWGIAIVFAVYLLLVIVFVLWVLPAVITQIFEFAQSVPAGLEEFAQSAWVQSLDPAVAAFLDDALDSVAAFLSDPQSLAVLFGGVLGFAADTVSAISSGIIVVVLTLYFLGSLTAMKQTLYRLTAAHSRHTVESLAEQITGSIGSFVLGAVVLAGANAAVVVLLHMVLGLPYPALMGVIAFVVTLVPVIGSVLFWVIGTVLALFTSPTAALLFAILYLVYIQIEAYVVTPRVMSRATAIPGVLVILGALIGGTLLGFLGALVAIPITAAILLVVREVAMPLQDAKTRPTN</sequence>
<proteinExistence type="inferred from homology"/>
<evidence type="ECO:0000313" key="10">
    <source>
        <dbReference type="Proteomes" id="UP001589611"/>
    </source>
</evidence>
<feature type="transmembrane region" description="Helical" evidence="8">
    <location>
        <begin position="125"/>
        <end position="154"/>
    </location>
</feature>
<name>A0ABV5SXV0_9MICO</name>
<dbReference type="InterPro" id="IPR002549">
    <property type="entry name" value="AI-2E-like"/>
</dbReference>
<feature type="transmembrane region" description="Helical" evidence="8">
    <location>
        <begin position="218"/>
        <end position="241"/>
    </location>
</feature>
<keyword evidence="6 8" id="KW-1133">Transmembrane helix</keyword>
<keyword evidence="10" id="KW-1185">Reference proteome</keyword>
<comment type="subcellular location">
    <subcellularLocation>
        <location evidence="1">Cell membrane</location>
        <topology evidence="1">Multi-pass membrane protein</topology>
    </subcellularLocation>
</comment>
<reference evidence="9 10" key="1">
    <citation type="submission" date="2024-09" db="EMBL/GenBank/DDBJ databases">
        <authorList>
            <person name="Sun Q."/>
            <person name="Mori K."/>
        </authorList>
    </citation>
    <scope>NUCLEOTIDE SEQUENCE [LARGE SCALE GENOMIC DNA]</scope>
    <source>
        <strain evidence="9 10">JCM 1342</strain>
    </source>
</reference>
<evidence type="ECO:0000256" key="4">
    <source>
        <dbReference type="ARBA" id="ARBA00022475"/>
    </source>
</evidence>
<dbReference type="PANTHER" id="PTHR21716">
    <property type="entry name" value="TRANSMEMBRANE PROTEIN"/>
    <property type="match status" value="1"/>
</dbReference>
<organism evidence="9 10">
    <name type="scientific">Microbacterium terregens</name>
    <dbReference type="NCBI Taxonomy" id="69363"/>
    <lineage>
        <taxon>Bacteria</taxon>
        <taxon>Bacillati</taxon>
        <taxon>Actinomycetota</taxon>
        <taxon>Actinomycetes</taxon>
        <taxon>Micrococcales</taxon>
        <taxon>Microbacteriaceae</taxon>
        <taxon>Microbacterium</taxon>
    </lineage>
</organism>
<comment type="similarity">
    <text evidence="2">Belongs to the autoinducer-2 exporter (AI-2E) (TC 2.A.86) family.</text>
</comment>
<dbReference type="RefSeq" id="WP_344714135.1">
    <property type="nucleotide sequence ID" value="NZ_BAAAWH010000001.1"/>
</dbReference>
<protein>
    <submittedName>
        <fullName evidence="9">AI-2E family transporter</fullName>
    </submittedName>
</protein>
<feature type="transmembrane region" description="Helical" evidence="8">
    <location>
        <begin position="46"/>
        <end position="67"/>
    </location>
</feature>
<keyword evidence="3" id="KW-0813">Transport</keyword>
<accession>A0ABV5SXV0</accession>
<feature type="transmembrane region" description="Helical" evidence="8">
    <location>
        <begin position="190"/>
        <end position="212"/>
    </location>
</feature>
<keyword evidence="7 8" id="KW-0472">Membrane</keyword>
<evidence type="ECO:0000256" key="2">
    <source>
        <dbReference type="ARBA" id="ARBA00009773"/>
    </source>
</evidence>
<feature type="transmembrane region" description="Helical" evidence="8">
    <location>
        <begin position="253"/>
        <end position="273"/>
    </location>
</feature>
<dbReference type="Pfam" id="PF01594">
    <property type="entry name" value="AI-2E_transport"/>
    <property type="match status" value="1"/>
</dbReference>
<dbReference type="Proteomes" id="UP001589611">
    <property type="component" value="Unassembled WGS sequence"/>
</dbReference>
<dbReference type="PANTHER" id="PTHR21716:SF53">
    <property type="entry name" value="PERMEASE PERM-RELATED"/>
    <property type="match status" value="1"/>
</dbReference>
<keyword evidence="5 8" id="KW-0812">Transmembrane</keyword>
<feature type="transmembrane region" description="Helical" evidence="8">
    <location>
        <begin position="6"/>
        <end position="34"/>
    </location>
</feature>
<feature type="transmembrane region" description="Helical" evidence="8">
    <location>
        <begin position="285"/>
        <end position="318"/>
    </location>
</feature>
<comment type="caution">
    <text evidence="9">The sequence shown here is derived from an EMBL/GenBank/DDBJ whole genome shotgun (WGS) entry which is preliminary data.</text>
</comment>